<evidence type="ECO:0000313" key="2">
    <source>
        <dbReference type="WBParaSite" id="ACAC_0000930001-mRNA-1"/>
    </source>
</evidence>
<sequence>MLVVYAPTSNYDEEEVEAFYKDLEKYYREDRTFFKVIIENFNAKIKPRGTFGQRRIETHELEWTEQGERLYEFIMTTKTIHFD</sequence>
<dbReference type="WBParaSite" id="ACAC_0000930001-mRNA-1">
    <property type="protein sequence ID" value="ACAC_0000930001-mRNA-1"/>
    <property type="gene ID" value="ACAC_0000930001"/>
</dbReference>
<protein>
    <submittedName>
        <fullName evidence="2">Inhibitor_I29 domain-containing protein</fullName>
    </submittedName>
</protein>
<dbReference type="Proteomes" id="UP000035642">
    <property type="component" value="Unassembled WGS sequence"/>
</dbReference>
<name>A0A0K0DEK2_ANGCA</name>
<reference evidence="2" key="2">
    <citation type="submission" date="2017-02" db="UniProtKB">
        <authorList>
            <consortium name="WormBaseParasite"/>
        </authorList>
    </citation>
    <scope>IDENTIFICATION</scope>
</reference>
<proteinExistence type="predicted"/>
<organism evidence="1 2">
    <name type="scientific">Angiostrongylus cantonensis</name>
    <name type="common">Rat lungworm</name>
    <dbReference type="NCBI Taxonomy" id="6313"/>
    <lineage>
        <taxon>Eukaryota</taxon>
        <taxon>Metazoa</taxon>
        <taxon>Ecdysozoa</taxon>
        <taxon>Nematoda</taxon>
        <taxon>Chromadorea</taxon>
        <taxon>Rhabditida</taxon>
        <taxon>Rhabditina</taxon>
        <taxon>Rhabditomorpha</taxon>
        <taxon>Strongyloidea</taxon>
        <taxon>Metastrongylidae</taxon>
        <taxon>Angiostrongylus</taxon>
    </lineage>
</organism>
<keyword evidence="1" id="KW-1185">Reference proteome</keyword>
<evidence type="ECO:0000313" key="1">
    <source>
        <dbReference type="Proteomes" id="UP000035642"/>
    </source>
</evidence>
<dbReference type="AlphaFoldDB" id="A0A0K0DEK2"/>
<accession>A0A0K0DEK2</accession>
<reference evidence="1" key="1">
    <citation type="submission" date="2012-09" db="EMBL/GenBank/DDBJ databases">
        <authorList>
            <person name="Martin A.A."/>
        </authorList>
    </citation>
    <scope>NUCLEOTIDE SEQUENCE</scope>
</reference>